<gene>
    <name evidence="8" type="ORF">J437_LFUL002766</name>
</gene>
<dbReference type="PANTHER" id="PTHR24173">
    <property type="entry name" value="ANKYRIN REPEAT CONTAINING"/>
    <property type="match status" value="1"/>
</dbReference>
<dbReference type="InterPro" id="IPR020859">
    <property type="entry name" value="ROC"/>
</dbReference>
<evidence type="ECO:0000256" key="3">
    <source>
        <dbReference type="ARBA" id="ARBA00022741"/>
    </source>
</evidence>
<evidence type="ECO:0000256" key="4">
    <source>
        <dbReference type="ARBA" id="ARBA00023043"/>
    </source>
</evidence>
<dbReference type="Pfam" id="PF12796">
    <property type="entry name" value="Ank_2"/>
    <property type="match status" value="2"/>
</dbReference>
<dbReference type="GO" id="GO:0007165">
    <property type="term" value="P:signal transduction"/>
    <property type="evidence" value="ECO:0007669"/>
    <property type="project" value="InterPro"/>
</dbReference>
<dbReference type="SUPFAM" id="SSF48403">
    <property type="entry name" value="Ankyrin repeat"/>
    <property type="match status" value="1"/>
</dbReference>
<dbReference type="Proteomes" id="UP000792457">
    <property type="component" value="Unassembled WGS sequence"/>
</dbReference>
<dbReference type="SMART" id="SM00248">
    <property type="entry name" value="ANK"/>
    <property type="match status" value="7"/>
</dbReference>
<dbReference type="Gene3D" id="3.40.50.300">
    <property type="entry name" value="P-loop containing nucleotide triphosphate hydrolases"/>
    <property type="match status" value="1"/>
</dbReference>
<dbReference type="Pfam" id="PF13857">
    <property type="entry name" value="Ank_5"/>
    <property type="match status" value="1"/>
</dbReference>
<feature type="repeat" description="ANK" evidence="5">
    <location>
        <begin position="29"/>
        <end position="61"/>
    </location>
</feature>
<evidence type="ECO:0000256" key="2">
    <source>
        <dbReference type="ARBA" id="ARBA00022737"/>
    </source>
</evidence>
<evidence type="ECO:0000313" key="8">
    <source>
        <dbReference type="EMBL" id="KAG8222005.1"/>
    </source>
</evidence>
<dbReference type="PROSITE" id="PS50297">
    <property type="entry name" value="ANK_REP_REGION"/>
    <property type="match status" value="7"/>
</dbReference>
<keyword evidence="3" id="KW-0547">Nucleotide-binding</keyword>
<dbReference type="SUPFAM" id="SSF52540">
    <property type="entry name" value="P-loop containing nucleoside triphosphate hydrolases"/>
    <property type="match status" value="1"/>
</dbReference>
<dbReference type="GO" id="GO:0000166">
    <property type="term" value="F:nucleotide binding"/>
    <property type="evidence" value="ECO:0007669"/>
    <property type="project" value="UniProtKB-KW"/>
</dbReference>
<comment type="cofactor">
    <cofactor evidence="1">
        <name>Mg(2+)</name>
        <dbReference type="ChEBI" id="CHEBI:18420"/>
    </cofactor>
</comment>
<feature type="repeat" description="ANK" evidence="5">
    <location>
        <begin position="161"/>
        <end position="193"/>
    </location>
</feature>
<dbReference type="PROSITE" id="PS50088">
    <property type="entry name" value="ANK_REPEAT"/>
    <property type="match status" value="7"/>
</dbReference>
<dbReference type="AlphaFoldDB" id="A0A8K0NRH7"/>
<dbReference type="PRINTS" id="PR01415">
    <property type="entry name" value="ANKYRIN"/>
</dbReference>
<feature type="repeat" description="ANK" evidence="5">
    <location>
        <begin position="62"/>
        <end position="94"/>
    </location>
</feature>
<dbReference type="InterPro" id="IPR002110">
    <property type="entry name" value="Ankyrin_rpt"/>
</dbReference>
<dbReference type="Gene3D" id="1.10.533.10">
    <property type="entry name" value="Death Domain, Fas"/>
    <property type="match status" value="1"/>
</dbReference>
<evidence type="ECO:0008006" key="10">
    <source>
        <dbReference type="Google" id="ProtNLM"/>
    </source>
</evidence>
<proteinExistence type="predicted"/>
<feature type="repeat" description="ANK" evidence="5">
    <location>
        <begin position="95"/>
        <end position="127"/>
    </location>
</feature>
<evidence type="ECO:0000259" key="7">
    <source>
        <dbReference type="PROSITE" id="PS51424"/>
    </source>
</evidence>
<reference evidence="8" key="1">
    <citation type="submission" date="2013-04" db="EMBL/GenBank/DDBJ databases">
        <authorList>
            <person name="Qu J."/>
            <person name="Murali S.C."/>
            <person name="Bandaranaike D."/>
            <person name="Bellair M."/>
            <person name="Blankenburg K."/>
            <person name="Chao H."/>
            <person name="Dinh H."/>
            <person name="Doddapaneni H."/>
            <person name="Downs B."/>
            <person name="Dugan-Rocha S."/>
            <person name="Elkadiri S."/>
            <person name="Gnanaolivu R.D."/>
            <person name="Hernandez B."/>
            <person name="Javaid M."/>
            <person name="Jayaseelan J.C."/>
            <person name="Lee S."/>
            <person name="Li M."/>
            <person name="Ming W."/>
            <person name="Munidasa M."/>
            <person name="Muniz J."/>
            <person name="Nguyen L."/>
            <person name="Ongeri F."/>
            <person name="Osuji N."/>
            <person name="Pu L.-L."/>
            <person name="Puazo M."/>
            <person name="Qu C."/>
            <person name="Quiroz J."/>
            <person name="Raj R."/>
            <person name="Weissenberger G."/>
            <person name="Xin Y."/>
            <person name="Zou X."/>
            <person name="Han Y."/>
            <person name="Richards S."/>
            <person name="Worley K."/>
            <person name="Muzny D."/>
            <person name="Gibbs R."/>
        </authorList>
    </citation>
    <scope>NUCLEOTIDE SEQUENCE</scope>
    <source>
        <strain evidence="8">Sampled in the wild</strain>
    </source>
</reference>
<feature type="domain" description="Death" evidence="6">
    <location>
        <begin position="891"/>
        <end position="969"/>
    </location>
</feature>
<evidence type="ECO:0000259" key="6">
    <source>
        <dbReference type="PROSITE" id="PS50017"/>
    </source>
</evidence>
<evidence type="ECO:0000313" key="9">
    <source>
        <dbReference type="Proteomes" id="UP000792457"/>
    </source>
</evidence>
<dbReference type="InterPro" id="IPR027417">
    <property type="entry name" value="P-loop_NTPase"/>
</dbReference>
<dbReference type="OrthoDB" id="74764at2759"/>
<dbReference type="InterPro" id="IPR000488">
    <property type="entry name" value="Death_dom"/>
</dbReference>
<feature type="repeat" description="ANK" evidence="5">
    <location>
        <begin position="128"/>
        <end position="160"/>
    </location>
</feature>
<dbReference type="SUPFAM" id="SSF47986">
    <property type="entry name" value="DEATH domain"/>
    <property type="match status" value="1"/>
</dbReference>
<dbReference type="PANTHER" id="PTHR24173:SF74">
    <property type="entry name" value="ANKYRIN REPEAT DOMAIN-CONTAINING PROTEIN 16"/>
    <property type="match status" value="1"/>
</dbReference>
<dbReference type="SMART" id="SM00005">
    <property type="entry name" value="DEATH"/>
    <property type="match status" value="1"/>
</dbReference>
<keyword evidence="9" id="KW-1185">Reference proteome</keyword>
<accession>A0A8K0NRH7</accession>
<evidence type="ECO:0000256" key="5">
    <source>
        <dbReference type="PROSITE-ProRule" id="PRU00023"/>
    </source>
</evidence>
<feature type="repeat" description="ANK" evidence="5">
    <location>
        <begin position="194"/>
        <end position="226"/>
    </location>
</feature>
<name>A0A8K0NRH7_LADFU</name>
<feature type="domain" description="Roc" evidence="7">
    <location>
        <begin position="299"/>
        <end position="544"/>
    </location>
</feature>
<organism evidence="8 9">
    <name type="scientific">Ladona fulva</name>
    <name type="common">Scarce chaser dragonfly</name>
    <name type="synonym">Libellula fulva</name>
    <dbReference type="NCBI Taxonomy" id="123851"/>
    <lineage>
        <taxon>Eukaryota</taxon>
        <taxon>Metazoa</taxon>
        <taxon>Ecdysozoa</taxon>
        <taxon>Arthropoda</taxon>
        <taxon>Hexapoda</taxon>
        <taxon>Insecta</taxon>
        <taxon>Pterygota</taxon>
        <taxon>Palaeoptera</taxon>
        <taxon>Odonata</taxon>
        <taxon>Epiprocta</taxon>
        <taxon>Anisoptera</taxon>
        <taxon>Libelluloidea</taxon>
        <taxon>Libellulidae</taxon>
        <taxon>Ladona</taxon>
    </lineage>
</organism>
<keyword evidence="4 5" id="KW-0040">ANK repeat</keyword>
<dbReference type="PROSITE" id="PS51424">
    <property type="entry name" value="ROC"/>
    <property type="match status" value="1"/>
</dbReference>
<dbReference type="Gene3D" id="1.25.40.20">
    <property type="entry name" value="Ankyrin repeat-containing domain"/>
    <property type="match status" value="3"/>
</dbReference>
<dbReference type="Pfam" id="PF00531">
    <property type="entry name" value="Death"/>
    <property type="match status" value="1"/>
</dbReference>
<protein>
    <recommendedName>
        <fullName evidence="10">Non-specific serine/threonine protein kinase</fullName>
    </recommendedName>
</protein>
<dbReference type="EMBL" id="KZ308120">
    <property type="protein sequence ID" value="KAG8222005.1"/>
    <property type="molecule type" value="Genomic_DNA"/>
</dbReference>
<dbReference type="PROSITE" id="PS50017">
    <property type="entry name" value="DEATH_DOMAIN"/>
    <property type="match status" value="1"/>
</dbReference>
<sequence>MGERKATEKSGILNLLATNGANLEASDIHGDTPLFWAARQGHPEVIRALAAADLNMGMQNKNGETCLHVACRYGHTAVVQQLTLLAINIDHQDEYAESALHIAVWHGFPQIVKLLCEANANLDLQDREGQTPLHCASARGHLESVRCLIDFGARLDILDCRKCTPLHLALSRRHSSVAMLLLHAGADDDVQDWKGDAPIHIAAQEGLLAVAQTLCAFGCNVDVPNNQGYYPLHRAAKYGHTEIVRCLCLAGCNIDQKNKDGIKAEITALKQGFNDIGDLLNRLRSEHQREEYISQLIPTSLPISRVKVKFFGNSGVGKTTLIDSLKAGYFTSLFRRSKSVSGPPTLLIKSRPSSPSKTQIEMDVTVQSRQNSLTFDTNNYQYTRGIDIQQVSVTGVGDMSIWEFSGQESYFPVYDHFIGNTSCVHVVVFNMEDPLSTQLQQCCFWLSFLQARIPPLEPLGYCGKSNKPAKVILAATHPDSVRCPRNQQGEYVSTEVEHLLEQLQRRYGTIFDLHPHVVTVDAHVPSSIGMKTLKSYLSEAKQKIVQELPKSTGFLKAVVNWLPTWRKSSPTFPVVDWFQFVDLVRLNVNPLAGEEHMKELVQQLQLMGEVLYLKSPTQDLVNMCPQWLCSHVIGQLLSIEFMSEARITGCYTVDDFQVAFSECDALDMLQVLEALQLCTQCENDGEIEYEFPCYNLVETLDGLWDESDPRYLNSCYGGVQLRRSIQNTSDPDSDLYQWLRGSKLCSGLVESLITLEEDGEAIEIKVRGPVLSAVSCFYFLEEILGIVDQVLLEMSPGLPVEKHVLSAKQLAEHSEVVYCWSPGQLLEAVLANSLNAQLLNPLTEAEESMLDLIGFGAAEISNVVVLGGELPVTALSTACRQMLCRLLDSPDPMGKDWCLLAVQLGLAEKIANFDSMSPAPIYVNGHASSQTARLLDEWARFGPTSIGLLIKKLRKLNREDAVQVLLQTAPLYRIVPHEEETPVEEIAGSHTSCSNLSR</sequence>
<keyword evidence="2" id="KW-0677">Repeat</keyword>
<feature type="repeat" description="ANK" evidence="5">
    <location>
        <begin position="227"/>
        <end position="259"/>
    </location>
</feature>
<evidence type="ECO:0000256" key="1">
    <source>
        <dbReference type="ARBA" id="ARBA00001946"/>
    </source>
</evidence>
<dbReference type="InterPro" id="IPR011029">
    <property type="entry name" value="DEATH-like_dom_sf"/>
</dbReference>
<comment type="caution">
    <text evidence="8">The sequence shown here is derived from an EMBL/GenBank/DDBJ whole genome shotgun (WGS) entry which is preliminary data.</text>
</comment>
<dbReference type="InterPro" id="IPR036770">
    <property type="entry name" value="Ankyrin_rpt-contain_sf"/>
</dbReference>
<reference evidence="8" key="2">
    <citation type="submission" date="2017-10" db="EMBL/GenBank/DDBJ databases">
        <title>Ladona fulva Genome sequencing and assembly.</title>
        <authorList>
            <person name="Murali S."/>
            <person name="Richards S."/>
            <person name="Bandaranaike D."/>
            <person name="Bellair M."/>
            <person name="Blankenburg K."/>
            <person name="Chao H."/>
            <person name="Dinh H."/>
            <person name="Doddapaneni H."/>
            <person name="Dugan-Rocha S."/>
            <person name="Elkadiri S."/>
            <person name="Gnanaolivu R."/>
            <person name="Hernandez B."/>
            <person name="Skinner E."/>
            <person name="Javaid M."/>
            <person name="Lee S."/>
            <person name="Li M."/>
            <person name="Ming W."/>
            <person name="Munidasa M."/>
            <person name="Muniz J."/>
            <person name="Nguyen L."/>
            <person name="Hughes D."/>
            <person name="Osuji N."/>
            <person name="Pu L.-L."/>
            <person name="Puazo M."/>
            <person name="Qu C."/>
            <person name="Quiroz J."/>
            <person name="Raj R."/>
            <person name="Weissenberger G."/>
            <person name="Xin Y."/>
            <person name="Zou X."/>
            <person name="Han Y."/>
            <person name="Worley K."/>
            <person name="Muzny D."/>
            <person name="Gibbs R."/>
        </authorList>
    </citation>
    <scope>NUCLEOTIDE SEQUENCE</scope>
    <source>
        <strain evidence="8">Sampled in the wild</strain>
    </source>
</reference>